<name>A0A512TQD4_CLOBU</name>
<dbReference type="RefSeq" id="WP_207714519.1">
    <property type="nucleotide sequence ID" value="NZ_BKBC01000049.1"/>
</dbReference>
<protein>
    <submittedName>
        <fullName evidence="2">Uncharacterized protein</fullName>
    </submittedName>
</protein>
<gene>
    <name evidence="2" type="ORF">CBU02nite_29980</name>
</gene>
<dbReference type="AlphaFoldDB" id="A0A512TQD4"/>
<dbReference type="GO" id="GO:0006221">
    <property type="term" value="P:pyrimidine nucleotide biosynthetic process"/>
    <property type="evidence" value="ECO:0007669"/>
    <property type="project" value="UniProtKB-KW"/>
</dbReference>
<dbReference type="EMBL" id="BKBC01000049">
    <property type="protein sequence ID" value="GEQ22492.1"/>
    <property type="molecule type" value="Genomic_DNA"/>
</dbReference>
<evidence type="ECO:0000256" key="1">
    <source>
        <dbReference type="ARBA" id="ARBA00022975"/>
    </source>
</evidence>
<reference evidence="2 3" key="1">
    <citation type="submission" date="2019-07" db="EMBL/GenBank/DDBJ databases">
        <title>Whole genome shotgun sequence of Clostridium butyricum NBRC 3858.</title>
        <authorList>
            <person name="Hosoyama A."/>
            <person name="Uohara A."/>
            <person name="Ohji S."/>
            <person name="Ichikawa N."/>
        </authorList>
    </citation>
    <scope>NUCLEOTIDE SEQUENCE [LARGE SCALE GENOMIC DNA]</scope>
    <source>
        <strain evidence="2 3">NBRC 3858</strain>
    </source>
</reference>
<organism evidence="2 3">
    <name type="scientific">Clostridium butyricum</name>
    <dbReference type="NCBI Taxonomy" id="1492"/>
    <lineage>
        <taxon>Bacteria</taxon>
        <taxon>Bacillati</taxon>
        <taxon>Bacillota</taxon>
        <taxon>Clostridia</taxon>
        <taxon>Eubacteriales</taxon>
        <taxon>Clostridiaceae</taxon>
        <taxon>Clostridium</taxon>
    </lineage>
</organism>
<proteinExistence type="predicted"/>
<dbReference type="SUPFAM" id="SSF57825">
    <property type="entry name" value="Aspartate carbamoyltransferase, Regulatory-chain, C-terminal domain"/>
    <property type="match status" value="1"/>
</dbReference>
<evidence type="ECO:0000313" key="3">
    <source>
        <dbReference type="Proteomes" id="UP000321089"/>
    </source>
</evidence>
<dbReference type="InterPro" id="IPR036792">
    <property type="entry name" value="Asp_carbatrfase_reg_C_sf"/>
</dbReference>
<dbReference type="Proteomes" id="UP000321089">
    <property type="component" value="Unassembled WGS sequence"/>
</dbReference>
<evidence type="ECO:0000313" key="2">
    <source>
        <dbReference type="EMBL" id="GEQ22492.1"/>
    </source>
</evidence>
<comment type="caution">
    <text evidence="2">The sequence shown here is derived from an EMBL/GenBank/DDBJ whole genome shotgun (WGS) entry which is preliminary data.</text>
</comment>
<keyword evidence="1" id="KW-0665">Pyrimidine biosynthesis</keyword>
<sequence length="110" mass="12732">MNIPNKIRVGSIDCDNPNCKHEFEPQIKEKYLGAMISETYIECPHCGTKYLIKLDNTLTRRLQKNIEGIKEVLNRNLSPVMNKALNIALEDNINIHKQAMSKLMNSKRYE</sequence>
<accession>A0A512TQD4</accession>